<dbReference type="EMBL" id="CP031417">
    <property type="protein sequence ID" value="AXK82109.1"/>
    <property type="molecule type" value="Genomic_DNA"/>
</dbReference>
<feature type="transmembrane region" description="Helical" evidence="1">
    <location>
        <begin position="176"/>
        <end position="195"/>
    </location>
</feature>
<dbReference type="Proteomes" id="UP000254889">
    <property type="component" value="Chromosome"/>
</dbReference>
<evidence type="ECO:0008006" key="4">
    <source>
        <dbReference type="Google" id="ProtNLM"/>
    </source>
</evidence>
<keyword evidence="1" id="KW-1133">Transmembrane helix</keyword>
<protein>
    <recommendedName>
        <fullName evidence="4">DUF3147 family protein</fullName>
    </recommendedName>
</protein>
<feature type="transmembrane region" description="Helical" evidence="1">
    <location>
        <begin position="6"/>
        <end position="26"/>
    </location>
</feature>
<feature type="transmembrane region" description="Helical" evidence="1">
    <location>
        <begin position="152"/>
        <end position="170"/>
    </location>
</feature>
<keyword evidence="1" id="KW-0472">Membrane</keyword>
<feature type="transmembrane region" description="Helical" evidence="1">
    <location>
        <begin position="235"/>
        <end position="255"/>
    </location>
</feature>
<evidence type="ECO:0000313" key="2">
    <source>
        <dbReference type="EMBL" id="AXK82109.1"/>
    </source>
</evidence>
<organism evidence="2 3">
    <name type="scientific">Pseudolabrys taiwanensis</name>
    <dbReference type="NCBI Taxonomy" id="331696"/>
    <lineage>
        <taxon>Bacteria</taxon>
        <taxon>Pseudomonadati</taxon>
        <taxon>Pseudomonadota</taxon>
        <taxon>Alphaproteobacteria</taxon>
        <taxon>Hyphomicrobiales</taxon>
        <taxon>Xanthobacteraceae</taxon>
        <taxon>Pseudolabrys</taxon>
    </lineage>
</organism>
<feature type="transmembrane region" description="Helical" evidence="1">
    <location>
        <begin position="59"/>
        <end position="83"/>
    </location>
</feature>
<dbReference type="AlphaFoldDB" id="A0A345ZYW2"/>
<feature type="transmembrane region" description="Helical" evidence="1">
    <location>
        <begin position="90"/>
        <end position="108"/>
    </location>
</feature>
<proteinExistence type="predicted"/>
<sequence>MTALLVPLLLKVLLTAAIVVAASVVVERSGPFIGSLIASLPTAGGAALIILALEHPPSFVAQSMIGSVVANAVCAVFALVYAALAQRNSLAVSLGSAYGVWFLAVYAARFVDWTMARAVLLSAIVFPLTIIAGRHFRVVGTAKRISLTAKDLAGRAIVVTVCVITVTAAAASIGSFVSGIFVFFPVAMGSFFIILHTRVGGPIAASVAAHVQVPLIGLGLGLLTVYLLAEPAGVWWAYGLGLCVGLGWNVMLWLVRQRRR</sequence>
<accession>A0A345ZYW2</accession>
<keyword evidence="3" id="KW-1185">Reference proteome</keyword>
<feature type="transmembrane region" description="Helical" evidence="1">
    <location>
        <begin position="114"/>
        <end position="132"/>
    </location>
</feature>
<dbReference type="KEGG" id="ptaw:DW352_17200"/>
<reference evidence="2 3" key="1">
    <citation type="submission" date="2018-07" db="EMBL/GenBank/DDBJ databases">
        <authorList>
            <person name="Quirk P.G."/>
            <person name="Krulwich T.A."/>
        </authorList>
    </citation>
    <scope>NUCLEOTIDE SEQUENCE [LARGE SCALE GENOMIC DNA]</scope>
    <source>
        <strain evidence="2 3">CC-BB4</strain>
    </source>
</reference>
<evidence type="ECO:0000313" key="3">
    <source>
        <dbReference type="Proteomes" id="UP000254889"/>
    </source>
</evidence>
<gene>
    <name evidence="2" type="ORF">DW352_17200</name>
</gene>
<evidence type="ECO:0000256" key="1">
    <source>
        <dbReference type="SAM" id="Phobius"/>
    </source>
</evidence>
<keyword evidence="1" id="KW-0812">Transmembrane</keyword>
<dbReference type="RefSeq" id="WP_115692488.1">
    <property type="nucleotide sequence ID" value="NZ_CP031417.1"/>
</dbReference>
<name>A0A345ZYW2_9HYPH</name>
<dbReference type="OrthoDB" id="7275411at2"/>
<feature type="transmembrane region" description="Helical" evidence="1">
    <location>
        <begin position="207"/>
        <end position="229"/>
    </location>
</feature>
<feature type="transmembrane region" description="Helical" evidence="1">
    <location>
        <begin position="33"/>
        <end position="53"/>
    </location>
</feature>